<proteinExistence type="predicted"/>
<feature type="chain" id="PRO_5009529400" evidence="1">
    <location>
        <begin position="24"/>
        <end position="142"/>
    </location>
</feature>
<gene>
    <name evidence="2" type="ORF">A3B50_01005</name>
</gene>
<dbReference type="EMBL" id="MGAQ01000010">
    <property type="protein sequence ID" value="OGK50840.1"/>
    <property type="molecule type" value="Genomic_DNA"/>
</dbReference>
<name>A0A1F7J5F7_9BACT</name>
<dbReference type="AlphaFoldDB" id="A0A1F7J5F7"/>
<protein>
    <submittedName>
        <fullName evidence="2">Uncharacterized protein</fullName>
    </submittedName>
</protein>
<evidence type="ECO:0000256" key="1">
    <source>
        <dbReference type="SAM" id="SignalP"/>
    </source>
</evidence>
<keyword evidence="1" id="KW-0732">Signal</keyword>
<sequence length="142" mass="15397">MKRVIAISLFLLAVGVFNNPVEAKGILPQFRNLSVKGRGVATGAFVSPRMRADRRAIVVAFGNLKSVRSVSYALIYQTDSSQEGASGSIDSSVGNSATRELLFGTCSAGVCRYHTGIKNARLEVTTFLKNGKKSIKRFRIRV</sequence>
<comment type="caution">
    <text evidence="2">The sequence shown here is derived from an EMBL/GenBank/DDBJ whole genome shotgun (WGS) entry which is preliminary data.</text>
</comment>
<feature type="signal peptide" evidence="1">
    <location>
        <begin position="1"/>
        <end position="23"/>
    </location>
</feature>
<reference evidence="2 3" key="1">
    <citation type="journal article" date="2016" name="Nat. Commun.">
        <title>Thousands of microbial genomes shed light on interconnected biogeochemical processes in an aquifer system.</title>
        <authorList>
            <person name="Anantharaman K."/>
            <person name="Brown C.T."/>
            <person name="Hug L.A."/>
            <person name="Sharon I."/>
            <person name="Castelle C.J."/>
            <person name="Probst A.J."/>
            <person name="Thomas B.C."/>
            <person name="Singh A."/>
            <person name="Wilkins M.J."/>
            <person name="Karaoz U."/>
            <person name="Brodie E.L."/>
            <person name="Williams K.H."/>
            <person name="Hubbard S.S."/>
            <person name="Banfield J.F."/>
        </authorList>
    </citation>
    <scope>NUCLEOTIDE SEQUENCE [LARGE SCALE GENOMIC DNA]</scope>
</reference>
<accession>A0A1F7J5F7</accession>
<organism evidence="2 3">
    <name type="scientific">Candidatus Roizmanbacteria bacterium RIFCSPLOWO2_01_FULL_40_42</name>
    <dbReference type="NCBI Taxonomy" id="1802066"/>
    <lineage>
        <taxon>Bacteria</taxon>
        <taxon>Candidatus Roizmaniibacteriota</taxon>
    </lineage>
</organism>
<dbReference type="Proteomes" id="UP000178558">
    <property type="component" value="Unassembled WGS sequence"/>
</dbReference>
<evidence type="ECO:0000313" key="2">
    <source>
        <dbReference type="EMBL" id="OGK50840.1"/>
    </source>
</evidence>
<evidence type="ECO:0000313" key="3">
    <source>
        <dbReference type="Proteomes" id="UP000178558"/>
    </source>
</evidence>